<dbReference type="Pfam" id="PF04072">
    <property type="entry name" value="LCM"/>
    <property type="match status" value="1"/>
</dbReference>
<reference evidence="4" key="1">
    <citation type="submission" date="2016-01" db="EMBL/GenBank/DDBJ databases">
        <authorList>
            <person name="Mitreva M."/>
            <person name="Pepin K.H."/>
            <person name="Mihindukulasuriya K.A."/>
            <person name="Fulton R."/>
            <person name="Fronick C."/>
            <person name="O'Laughlin M."/>
            <person name="Miner T."/>
            <person name="Herter B."/>
            <person name="Rosa B.A."/>
            <person name="Cordes M."/>
            <person name="Tomlinson C."/>
            <person name="Wollam A."/>
            <person name="Palsikar V.B."/>
            <person name="Mardis E.R."/>
            <person name="Wilson R.K."/>
        </authorList>
    </citation>
    <scope>NUCLEOTIDE SEQUENCE [LARGE SCALE GENOMIC DNA]</scope>
    <source>
        <strain evidence="4">DNF00896</strain>
    </source>
</reference>
<keyword evidence="1 3" id="KW-0489">Methyltransferase</keyword>
<dbReference type="PATRIC" id="fig|467210.3.peg.2703"/>
<sequence length="269" mass="31675">MEAFMKIKLEGVMETMLITLDARARDYRSEKSILKDKKSAEMVDMIDYDFGSFSNEKVNLLGIIARAKVMDDEVKKFIDKYPDCHIVSLGSGLDTRFFRVDNGRIHWYDIDFPEIISLRKKFFEENDRVKNIEKSALDKSWTKEIDTEGEKLLIISEGMIMYFYPKQVKEFLNILTDNFEHFVLHLDCLSKRLVNKAKTNKAVKRTKSEYHFGVTNGKEIIELNPKLKQIGFINFTKQIAKQMKWYGKIFLPIIYLMNDRLVICKYDTK</sequence>
<comment type="caution">
    <text evidence="3">The sequence shown here is derived from an EMBL/GenBank/DDBJ whole genome shotgun (WGS) entry which is preliminary data.</text>
</comment>
<evidence type="ECO:0000313" key="3">
    <source>
        <dbReference type="EMBL" id="KXB52967.1"/>
    </source>
</evidence>
<evidence type="ECO:0000256" key="1">
    <source>
        <dbReference type="ARBA" id="ARBA00022603"/>
    </source>
</evidence>
<dbReference type="PIRSF" id="PIRSF028177">
    <property type="entry name" value="Polyketide_synth_Omtfrase_TcmP"/>
    <property type="match status" value="1"/>
</dbReference>
<dbReference type="GO" id="GO:0008168">
    <property type="term" value="F:methyltransferase activity"/>
    <property type="evidence" value="ECO:0007669"/>
    <property type="project" value="UniProtKB-KW"/>
</dbReference>
<protein>
    <submittedName>
        <fullName evidence="3">O-methyltransferase</fullName>
    </submittedName>
</protein>
<keyword evidence="4" id="KW-1185">Reference proteome</keyword>
<dbReference type="EMBL" id="LSDA01000144">
    <property type="protein sequence ID" value="KXB52967.1"/>
    <property type="molecule type" value="Genomic_DNA"/>
</dbReference>
<proteinExistence type="predicted"/>
<organism evidence="3 4">
    <name type="scientific">Lachnoanaerobaculum saburreum</name>
    <dbReference type="NCBI Taxonomy" id="467210"/>
    <lineage>
        <taxon>Bacteria</taxon>
        <taxon>Bacillati</taxon>
        <taxon>Bacillota</taxon>
        <taxon>Clostridia</taxon>
        <taxon>Lachnospirales</taxon>
        <taxon>Lachnospiraceae</taxon>
        <taxon>Lachnoanaerobaculum</taxon>
    </lineage>
</organism>
<dbReference type="AlphaFoldDB" id="A0A133ZC05"/>
<dbReference type="STRING" id="467210.HMPREF1866_02726"/>
<dbReference type="InterPro" id="IPR029063">
    <property type="entry name" value="SAM-dependent_MTases_sf"/>
</dbReference>
<dbReference type="PANTHER" id="PTHR43619:SF2">
    <property type="entry name" value="S-ADENOSYL-L-METHIONINE-DEPENDENT METHYLTRANSFERASES SUPERFAMILY PROTEIN"/>
    <property type="match status" value="1"/>
</dbReference>
<evidence type="ECO:0000256" key="2">
    <source>
        <dbReference type="ARBA" id="ARBA00022679"/>
    </source>
</evidence>
<evidence type="ECO:0000313" key="4">
    <source>
        <dbReference type="Proteomes" id="UP000070394"/>
    </source>
</evidence>
<dbReference type="GO" id="GO:0032259">
    <property type="term" value="P:methylation"/>
    <property type="evidence" value="ECO:0007669"/>
    <property type="project" value="UniProtKB-KW"/>
</dbReference>
<dbReference type="PANTHER" id="PTHR43619">
    <property type="entry name" value="S-ADENOSYL-L-METHIONINE-DEPENDENT METHYLTRANSFERASE YKTD-RELATED"/>
    <property type="match status" value="1"/>
</dbReference>
<accession>A0A133ZC05</accession>
<dbReference type="Proteomes" id="UP000070394">
    <property type="component" value="Unassembled WGS sequence"/>
</dbReference>
<dbReference type="SUPFAM" id="SSF53335">
    <property type="entry name" value="S-adenosyl-L-methionine-dependent methyltransferases"/>
    <property type="match status" value="1"/>
</dbReference>
<name>A0A133ZC05_9FIRM</name>
<gene>
    <name evidence="3" type="ORF">HMPREF1866_02726</name>
</gene>
<dbReference type="Gene3D" id="3.40.50.150">
    <property type="entry name" value="Vaccinia Virus protein VP39"/>
    <property type="match status" value="1"/>
</dbReference>
<dbReference type="InterPro" id="IPR016874">
    <property type="entry name" value="TcmP-like"/>
</dbReference>
<keyword evidence="2 3" id="KW-0808">Transferase</keyword>
<dbReference type="InterPro" id="IPR007213">
    <property type="entry name" value="Ppm1/Ppm2/Tcmp"/>
</dbReference>